<sequence>MGSIVEGSFERFSLDIRWNATNPSASMVSGKVQVESINTGISLRDNHLRSSSYFHVSQYPEISFTSTKIEKSSSDGSYIIMGQLSIKGVTKDHTFTMRMRPDGRKEFTTSLNRRDFGVGGWSLTMGDEVQVTVTE</sequence>
<accession>A0A401XJ65</accession>
<evidence type="ECO:0000259" key="1">
    <source>
        <dbReference type="SMART" id="SM00867"/>
    </source>
</evidence>
<dbReference type="EMBL" id="BHZE01000003">
    <property type="protein sequence ID" value="GCD77043.1"/>
    <property type="molecule type" value="Genomic_DNA"/>
</dbReference>
<dbReference type="PANTHER" id="PTHR34406:SF1">
    <property type="entry name" value="PROTEIN YCEI"/>
    <property type="match status" value="1"/>
</dbReference>
<evidence type="ECO:0000313" key="3">
    <source>
        <dbReference type="Proteomes" id="UP000286715"/>
    </source>
</evidence>
<organism evidence="2 3">
    <name type="scientific">Thermaurantimonas aggregans</name>
    <dbReference type="NCBI Taxonomy" id="2173829"/>
    <lineage>
        <taxon>Bacteria</taxon>
        <taxon>Pseudomonadati</taxon>
        <taxon>Bacteroidota</taxon>
        <taxon>Flavobacteriia</taxon>
        <taxon>Flavobacteriales</taxon>
        <taxon>Schleiferiaceae</taxon>
        <taxon>Thermaurantimonas</taxon>
    </lineage>
</organism>
<dbReference type="InterPro" id="IPR036761">
    <property type="entry name" value="TTHA0802/YceI-like_sf"/>
</dbReference>
<proteinExistence type="predicted"/>
<gene>
    <name evidence="2" type="ORF">JCM31826_05250</name>
</gene>
<dbReference type="PANTHER" id="PTHR34406">
    <property type="entry name" value="PROTEIN YCEI"/>
    <property type="match status" value="1"/>
</dbReference>
<reference evidence="2 3" key="1">
    <citation type="submission" date="2018-11" db="EMBL/GenBank/DDBJ databases">
        <title>Schleiferia aggregans sp. nov., a moderately thermophilic heterotrophic bacterium isolated from microbial mats at a terrestrial hot spring.</title>
        <authorList>
            <person name="Iino T."/>
            <person name="Ohkuma M."/>
            <person name="Haruta S."/>
        </authorList>
    </citation>
    <scope>NUCLEOTIDE SEQUENCE [LARGE SCALE GENOMIC DNA]</scope>
    <source>
        <strain evidence="2 3">LA</strain>
    </source>
</reference>
<dbReference type="Gene3D" id="2.40.128.110">
    <property type="entry name" value="Lipid/polyisoprenoid-binding, YceI-like"/>
    <property type="match status" value="1"/>
</dbReference>
<dbReference type="AlphaFoldDB" id="A0A401XJ65"/>
<dbReference type="Pfam" id="PF04264">
    <property type="entry name" value="YceI"/>
    <property type="match status" value="1"/>
</dbReference>
<protein>
    <recommendedName>
        <fullName evidence="1">Lipid/polyisoprenoid-binding YceI-like domain-containing protein</fullName>
    </recommendedName>
</protein>
<dbReference type="SUPFAM" id="SSF101874">
    <property type="entry name" value="YceI-like"/>
    <property type="match status" value="1"/>
</dbReference>
<feature type="domain" description="Lipid/polyisoprenoid-binding YceI-like" evidence="1">
    <location>
        <begin position="2"/>
        <end position="135"/>
    </location>
</feature>
<name>A0A401XJ65_9FLAO</name>
<keyword evidence="3" id="KW-1185">Reference proteome</keyword>
<evidence type="ECO:0000313" key="2">
    <source>
        <dbReference type="EMBL" id="GCD77043.1"/>
    </source>
</evidence>
<dbReference type="Proteomes" id="UP000286715">
    <property type="component" value="Unassembled WGS sequence"/>
</dbReference>
<comment type="caution">
    <text evidence="2">The sequence shown here is derived from an EMBL/GenBank/DDBJ whole genome shotgun (WGS) entry which is preliminary data.</text>
</comment>
<dbReference type="InterPro" id="IPR007372">
    <property type="entry name" value="Lipid/polyisoprenoid-bd_YceI"/>
</dbReference>
<dbReference type="SMART" id="SM00867">
    <property type="entry name" value="YceI"/>
    <property type="match status" value="1"/>
</dbReference>